<dbReference type="RefSeq" id="WP_114803820.1">
    <property type="nucleotide sequence ID" value="NZ_QQAV01000008.1"/>
</dbReference>
<protein>
    <submittedName>
        <fullName evidence="2">Prepilin-type N-terminal cleavage/methylation domain-containing protein</fullName>
    </submittedName>
</protein>
<evidence type="ECO:0000256" key="1">
    <source>
        <dbReference type="SAM" id="Phobius"/>
    </source>
</evidence>
<keyword evidence="1" id="KW-0812">Transmembrane</keyword>
<evidence type="ECO:0000313" key="2">
    <source>
        <dbReference type="EMBL" id="RDI21888.1"/>
    </source>
</evidence>
<dbReference type="PROSITE" id="PS00409">
    <property type="entry name" value="PROKAR_NTER_METHYL"/>
    <property type="match status" value="1"/>
</dbReference>
<proteinExistence type="predicted"/>
<dbReference type="Pfam" id="PF07963">
    <property type="entry name" value="N_methyl"/>
    <property type="match status" value="1"/>
</dbReference>
<name>A0A370FA79_9BURK</name>
<dbReference type="Proteomes" id="UP000255265">
    <property type="component" value="Unassembled WGS sequence"/>
</dbReference>
<dbReference type="InterPro" id="IPR012902">
    <property type="entry name" value="N_methyl_site"/>
</dbReference>
<dbReference type="EMBL" id="QQAV01000008">
    <property type="protein sequence ID" value="RDI21888.1"/>
    <property type="molecule type" value="Genomic_DNA"/>
</dbReference>
<dbReference type="NCBIfam" id="TIGR02532">
    <property type="entry name" value="IV_pilin_GFxxxE"/>
    <property type="match status" value="1"/>
</dbReference>
<dbReference type="SUPFAM" id="SSF54523">
    <property type="entry name" value="Pili subunits"/>
    <property type="match status" value="1"/>
</dbReference>
<dbReference type="AlphaFoldDB" id="A0A370FA79"/>
<reference evidence="2 3" key="1">
    <citation type="submission" date="2018-07" db="EMBL/GenBank/DDBJ databases">
        <title>Genomic Encyclopedia of Type Strains, Phase IV (KMG-IV): sequencing the most valuable type-strain genomes for metagenomic binning, comparative biology and taxonomic classification.</title>
        <authorList>
            <person name="Goeker M."/>
        </authorList>
    </citation>
    <scope>NUCLEOTIDE SEQUENCE [LARGE SCALE GENOMIC DNA]</scope>
    <source>
        <strain evidence="2 3">DSM 21352</strain>
    </source>
</reference>
<keyword evidence="1" id="KW-1133">Transmembrane helix</keyword>
<dbReference type="InterPro" id="IPR045584">
    <property type="entry name" value="Pilin-like"/>
</dbReference>
<organism evidence="2 3">
    <name type="scientific">Pseudacidovorax intermedius</name>
    <dbReference type="NCBI Taxonomy" id="433924"/>
    <lineage>
        <taxon>Bacteria</taxon>
        <taxon>Pseudomonadati</taxon>
        <taxon>Pseudomonadota</taxon>
        <taxon>Betaproteobacteria</taxon>
        <taxon>Burkholderiales</taxon>
        <taxon>Comamonadaceae</taxon>
        <taxon>Pseudacidovorax</taxon>
    </lineage>
</organism>
<feature type="transmembrane region" description="Helical" evidence="1">
    <location>
        <begin position="21"/>
        <end position="45"/>
    </location>
</feature>
<keyword evidence="3" id="KW-1185">Reference proteome</keyword>
<keyword evidence="1" id="KW-0472">Membrane</keyword>
<comment type="caution">
    <text evidence="2">The sequence shown here is derived from an EMBL/GenBank/DDBJ whole genome shotgun (WGS) entry which is preliminary data.</text>
</comment>
<evidence type="ECO:0000313" key="3">
    <source>
        <dbReference type="Proteomes" id="UP000255265"/>
    </source>
</evidence>
<dbReference type="OrthoDB" id="7066963at2"/>
<accession>A0A370FA79</accession>
<gene>
    <name evidence="2" type="ORF">DFR41_10812</name>
</gene>
<sequence length="233" mass="25103">MTEKKLLSASAVRRHESGFTLVELSVVLIVIAVLMGATMAGMNVYRQAAVQRMYSDFVLGWRSSYLAFVSSSFGVQPGDSTTAPTYAVGGGLNRPLCGDALIGAMLSRGIELPVGRSRETPDRYVYTDKSGAPHEIQICFETVSWTLPGTTAAVPQNVPRHVLRITGLTPSVANTFDSMTDGRVHASDGDFRQQGFEASMFSAINWSADERASMNNAEEGEAVELAAYLLVGR</sequence>